<evidence type="ECO:0000256" key="2">
    <source>
        <dbReference type="ARBA" id="ARBA00022771"/>
    </source>
</evidence>
<evidence type="ECO:0000259" key="5">
    <source>
        <dbReference type="PROSITE" id="PS51265"/>
    </source>
</evidence>
<evidence type="ECO:0000313" key="7">
    <source>
        <dbReference type="Proteomes" id="UP000274131"/>
    </source>
</evidence>
<proteinExistence type="predicted"/>
<dbReference type="Gene3D" id="6.10.250.3410">
    <property type="entry name" value="DBF zinc finger"/>
    <property type="match status" value="1"/>
</dbReference>
<dbReference type="AlphaFoldDB" id="A0A0N4VA23"/>
<keyword evidence="3" id="KW-0862">Zinc</keyword>
<accession>A0A0N4VA23</accession>
<dbReference type="Proteomes" id="UP000274131">
    <property type="component" value="Unassembled WGS sequence"/>
</dbReference>
<gene>
    <name evidence="6" type="ORF">EVEC_LOCUS6824</name>
</gene>
<dbReference type="InterPro" id="IPR038545">
    <property type="entry name" value="Znf_DBF_sf"/>
</dbReference>
<dbReference type="GO" id="GO:1901987">
    <property type="term" value="P:regulation of cell cycle phase transition"/>
    <property type="evidence" value="ECO:0007669"/>
    <property type="project" value="TreeGrafter"/>
</dbReference>
<keyword evidence="1" id="KW-0479">Metal-binding</keyword>
<evidence type="ECO:0000256" key="4">
    <source>
        <dbReference type="PROSITE-ProRule" id="PRU00600"/>
    </source>
</evidence>
<dbReference type="EMBL" id="UXUI01008664">
    <property type="protein sequence ID" value="VDD92073.1"/>
    <property type="molecule type" value="Genomic_DNA"/>
</dbReference>
<evidence type="ECO:0000313" key="8">
    <source>
        <dbReference type="WBParaSite" id="EVEC_0000730301-mRNA-1"/>
    </source>
</evidence>
<dbReference type="OrthoDB" id="21380at2759"/>
<organism evidence="8">
    <name type="scientific">Enterobius vermicularis</name>
    <name type="common">Human pinworm</name>
    <dbReference type="NCBI Taxonomy" id="51028"/>
    <lineage>
        <taxon>Eukaryota</taxon>
        <taxon>Metazoa</taxon>
        <taxon>Ecdysozoa</taxon>
        <taxon>Nematoda</taxon>
        <taxon>Chromadorea</taxon>
        <taxon>Rhabditida</taxon>
        <taxon>Spirurina</taxon>
        <taxon>Oxyuridomorpha</taxon>
        <taxon>Oxyuroidea</taxon>
        <taxon>Oxyuridae</taxon>
        <taxon>Enterobius</taxon>
    </lineage>
</organism>
<dbReference type="STRING" id="51028.A0A0N4VA23"/>
<dbReference type="PROSITE" id="PS51265">
    <property type="entry name" value="ZF_DBF4"/>
    <property type="match status" value="1"/>
</dbReference>
<dbReference type="GO" id="GO:0010571">
    <property type="term" value="P:positive regulation of nuclear cell cycle DNA replication"/>
    <property type="evidence" value="ECO:0007669"/>
    <property type="project" value="TreeGrafter"/>
</dbReference>
<keyword evidence="2 4" id="KW-0863">Zinc-finger</keyword>
<dbReference type="GO" id="GO:0008270">
    <property type="term" value="F:zinc ion binding"/>
    <property type="evidence" value="ECO:0007669"/>
    <property type="project" value="UniProtKB-KW"/>
</dbReference>
<dbReference type="GO" id="GO:0003676">
    <property type="term" value="F:nucleic acid binding"/>
    <property type="evidence" value="ECO:0007669"/>
    <property type="project" value="InterPro"/>
</dbReference>
<dbReference type="PANTHER" id="PTHR15375:SF26">
    <property type="entry name" value="PROTEIN CHIFFON"/>
    <property type="match status" value="1"/>
</dbReference>
<dbReference type="GO" id="GO:0043539">
    <property type="term" value="F:protein serine/threonine kinase activator activity"/>
    <property type="evidence" value="ECO:0007669"/>
    <property type="project" value="TreeGrafter"/>
</dbReference>
<evidence type="ECO:0000256" key="3">
    <source>
        <dbReference type="ARBA" id="ARBA00022833"/>
    </source>
</evidence>
<dbReference type="GO" id="GO:0031431">
    <property type="term" value="C:Dbf4-dependent protein kinase complex"/>
    <property type="evidence" value="ECO:0007669"/>
    <property type="project" value="TreeGrafter"/>
</dbReference>
<keyword evidence="7" id="KW-1185">Reference proteome</keyword>
<dbReference type="PANTHER" id="PTHR15375">
    <property type="entry name" value="ACTIVATOR OF S-PHASE KINASE-RELATED"/>
    <property type="match status" value="1"/>
</dbReference>
<dbReference type="WBParaSite" id="EVEC_0000730301-mRNA-1">
    <property type="protein sequence ID" value="EVEC_0000730301-mRNA-1"/>
    <property type="gene ID" value="EVEC_0000730301"/>
</dbReference>
<dbReference type="InterPro" id="IPR051590">
    <property type="entry name" value="Replication_Regulatory_Kinase"/>
</dbReference>
<evidence type="ECO:0000256" key="1">
    <source>
        <dbReference type="ARBA" id="ARBA00022723"/>
    </source>
</evidence>
<reference evidence="6 7" key="2">
    <citation type="submission" date="2018-10" db="EMBL/GenBank/DDBJ databases">
        <authorList>
            <consortium name="Pathogen Informatics"/>
        </authorList>
    </citation>
    <scope>NUCLEOTIDE SEQUENCE [LARGE SCALE GENOMIC DNA]</scope>
</reference>
<protein>
    <submittedName>
        <fullName evidence="8">DBF4-type domain-containing protein</fullName>
    </submittedName>
</protein>
<dbReference type="InterPro" id="IPR006572">
    <property type="entry name" value="Znf_DBF"/>
</dbReference>
<name>A0A0N4VA23_ENTVE</name>
<evidence type="ECO:0000313" key="6">
    <source>
        <dbReference type="EMBL" id="VDD92073.1"/>
    </source>
</evidence>
<reference evidence="8" key="1">
    <citation type="submission" date="2017-02" db="UniProtKB">
        <authorList>
            <consortium name="WormBaseParasite"/>
        </authorList>
    </citation>
    <scope>IDENTIFICATION</scope>
</reference>
<sequence>MPYLDVPTNGYAVTRVENSKIPEKAYEPPKRSRNLNGSLSRVRKRSMQGIGTVNSIQQPSTSVSVISTSSAPVKSRKRPLYQKDFLLDLDDHRSREVLKKEIEKLGGRVVETIEDSPKLFCLVSDYRYAHALERKNASNRLISSNLPLLLKDAVSSGIRIQSYATFQQCLTNFKNKIKNEKKVENAPVKAQQHSQHGTVWKLSSPFIKLEDSSLHYAPLFKEFSSTRYFEPIYLGHSAGKSVFHKVTPEMAERRLREEKECKKRFPRWRSRLCSGYCDICARNCSNLQLHFTNEEHRRRVSQPSFYDRVDALCGSFTPDIVVPNIPLLERKKSPSPQPALRKRCWKYDSE</sequence>
<feature type="domain" description="DBF4-type" evidence="5">
    <location>
        <begin position="270"/>
        <end position="319"/>
    </location>
</feature>